<organism evidence="2 3">
    <name type="scientific">Kaistia geumhonensis</name>
    <dbReference type="NCBI Taxonomy" id="410839"/>
    <lineage>
        <taxon>Bacteria</taxon>
        <taxon>Pseudomonadati</taxon>
        <taxon>Pseudomonadota</taxon>
        <taxon>Alphaproteobacteria</taxon>
        <taxon>Hyphomicrobiales</taxon>
        <taxon>Kaistiaceae</taxon>
        <taxon>Kaistia</taxon>
    </lineage>
</organism>
<name>A0ABU0M1U8_9HYPH</name>
<dbReference type="InterPro" id="IPR036291">
    <property type="entry name" value="NAD(P)-bd_dom_sf"/>
</dbReference>
<dbReference type="Gene3D" id="3.40.50.720">
    <property type="entry name" value="NAD(P)-binding Rossmann-like Domain"/>
    <property type="match status" value="1"/>
</dbReference>
<dbReference type="InterPro" id="IPR003781">
    <property type="entry name" value="CoA-bd"/>
</dbReference>
<comment type="caution">
    <text evidence="2">The sequence shown here is derived from an EMBL/GenBank/DDBJ whole genome shotgun (WGS) entry which is preliminary data.</text>
</comment>
<evidence type="ECO:0000259" key="1">
    <source>
        <dbReference type="SMART" id="SM00881"/>
    </source>
</evidence>
<feature type="domain" description="CoA-binding" evidence="1">
    <location>
        <begin position="16"/>
        <end position="113"/>
    </location>
</feature>
<accession>A0ABU0M1U8</accession>
<dbReference type="Proteomes" id="UP001223743">
    <property type="component" value="Unassembled WGS sequence"/>
</dbReference>
<dbReference type="SUPFAM" id="SSF51735">
    <property type="entry name" value="NAD(P)-binding Rossmann-fold domains"/>
    <property type="match status" value="1"/>
</dbReference>
<dbReference type="PANTHER" id="PTHR33303:SF2">
    <property type="entry name" value="COA-BINDING DOMAIN-CONTAINING PROTEIN"/>
    <property type="match status" value="1"/>
</dbReference>
<protein>
    <submittedName>
        <fullName evidence="2">CoA-binding protein</fullName>
    </submittedName>
</protein>
<dbReference type="RefSeq" id="WP_266281634.1">
    <property type="nucleotide sequence ID" value="NZ_JAPKNF010000001.1"/>
</dbReference>
<evidence type="ECO:0000313" key="3">
    <source>
        <dbReference type="Proteomes" id="UP001223743"/>
    </source>
</evidence>
<gene>
    <name evidence="2" type="ORF">QO015_000532</name>
</gene>
<reference evidence="2 3" key="1">
    <citation type="submission" date="2023-07" db="EMBL/GenBank/DDBJ databases">
        <title>Genomic Encyclopedia of Type Strains, Phase IV (KMG-IV): sequencing the most valuable type-strain genomes for metagenomic binning, comparative biology and taxonomic classification.</title>
        <authorList>
            <person name="Goeker M."/>
        </authorList>
    </citation>
    <scope>NUCLEOTIDE SEQUENCE [LARGE SCALE GENOMIC DNA]</scope>
    <source>
        <strain evidence="2 3">B1-1</strain>
    </source>
</reference>
<dbReference type="PANTHER" id="PTHR33303">
    <property type="entry name" value="CYTOPLASMIC PROTEIN-RELATED"/>
    <property type="match status" value="1"/>
</dbReference>
<dbReference type="Pfam" id="PF13380">
    <property type="entry name" value="CoA_binding_2"/>
    <property type="match status" value="1"/>
</dbReference>
<proteinExistence type="predicted"/>
<dbReference type="EMBL" id="JAUSWJ010000001">
    <property type="protein sequence ID" value="MDQ0514919.1"/>
    <property type="molecule type" value="Genomic_DNA"/>
</dbReference>
<dbReference type="SMART" id="SM00881">
    <property type="entry name" value="CoA_binding"/>
    <property type="match status" value="1"/>
</dbReference>
<sequence length="145" mass="15874">MPVNHDRYDDAYLSEILETTRTIAMVGASAKAERPSHGVLAYLISCGYETFPVHPGLAGGEILDRKVYSRLADIPAPVDMVDVFRNSDAIPALADEILALPRLPRVVWLQLGIRNDEAAAKLEAAGIKVVMNRCPAIDRPRLLGR</sequence>
<evidence type="ECO:0000313" key="2">
    <source>
        <dbReference type="EMBL" id="MDQ0514919.1"/>
    </source>
</evidence>
<keyword evidence="3" id="KW-1185">Reference proteome</keyword>